<dbReference type="Pfam" id="PF16486">
    <property type="entry name" value="ArgoN"/>
    <property type="match status" value="1"/>
</dbReference>
<dbReference type="GO" id="GO:0005634">
    <property type="term" value="C:nucleus"/>
    <property type="evidence" value="ECO:0007669"/>
    <property type="project" value="UniProtKB-SubCell"/>
</dbReference>
<evidence type="ECO:0000256" key="8">
    <source>
        <dbReference type="ARBA" id="ARBA00025751"/>
    </source>
</evidence>
<dbReference type="GO" id="GO:0003723">
    <property type="term" value="F:RNA binding"/>
    <property type="evidence" value="ECO:0007669"/>
    <property type="project" value="InterPro"/>
</dbReference>
<protein>
    <recommendedName>
        <fullName evidence="3">DNA-directed RNA polymerases I and III subunit RPAC2</fullName>
    </recommendedName>
</protein>
<dbReference type="InterPro" id="IPR022905">
    <property type="entry name" value="Rpo11-like"/>
</dbReference>
<dbReference type="GO" id="GO:0006351">
    <property type="term" value="P:DNA-templated transcription"/>
    <property type="evidence" value="ECO:0007669"/>
    <property type="project" value="InterPro"/>
</dbReference>
<reference evidence="12 13" key="1">
    <citation type="submission" date="2021-07" db="EMBL/GenBank/DDBJ databases">
        <title>The Aristolochia fimbriata genome: insights into angiosperm evolution, floral development and chemical biosynthesis.</title>
        <authorList>
            <person name="Jiao Y."/>
        </authorList>
    </citation>
    <scope>NUCLEOTIDE SEQUENCE [LARGE SCALE GENOMIC DNA]</scope>
    <source>
        <strain evidence="12">IBCAS-2021</strain>
        <tissue evidence="12">Leaf</tissue>
    </source>
</reference>
<feature type="compositionally biased region" description="Basic and acidic residues" evidence="9">
    <location>
        <begin position="68"/>
        <end position="77"/>
    </location>
</feature>
<dbReference type="Pfam" id="PF08699">
    <property type="entry name" value="ArgoL1"/>
    <property type="match status" value="1"/>
</dbReference>
<comment type="similarity">
    <text evidence="8">Belongs to the archaeal Rpo11/eukaryotic RPB11/RPC19 RNA polymerase subunit family.</text>
</comment>
<dbReference type="Proteomes" id="UP000825729">
    <property type="component" value="Unassembled WGS sequence"/>
</dbReference>
<keyword evidence="7" id="KW-0539">Nucleus</keyword>
<dbReference type="PANTHER" id="PTHR22891">
    <property type="entry name" value="EUKARYOTIC TRANSLATION INITIATION FACTOR 2C"/>
    <property type="match status" value="1"/>
</dbReference>
<feature type="compositionally biased region" description="Polar residues" evidence="9">
    <location>
        <begin position="100"/>
        <end position="111"/>
    </location>
</feature>
<evidence type="ECO:0000259" key="10">
    <source>
        <dbReference type="PROSITE" id="PS50821"/>
    </source>
</evidence>
<dbReference type="Gene3D" id="3.40.50.2300">
    <property type="match status" value="1"/>
</dbReference>
<dbReference type="FunFam" id="3.30.1360.10:FF:000006">
    <property type="entry name" value="DNA-directed RNA polymerases I and III subunit RPAC2"/>
    <property type="match status" value="1"/>
</dbReference>
<dbReference type="InterPro" id="IPR003165">
    <property type="entry name" value="Piwi"/>
</dbReference>
<feature type="domain" description="Piwi" evidence="11">
    <location>
        <begin position="651"/>
        <end position="943"/>
    </location>
</feature>
<accession>A0AAV7DVF4</accession>
<dbReference type="SUPFAM" id="SSF55257">
    <property type="entry name" value="RBP11-like subunits of RNA polymerase"/>
    <property type="match status" value="1"/>
</dbReference>
<dbReference type="InterPro" id="IPR045246">
    <property type="entry name" value="Piwi_ago-like"/>
</dbReference>
<keyword evidence="13" id="KW-1185">Reference proteome</keyword>
<name>A0AAV7DVF4_ARIFI</name>
<dbReference type="GO" id="GO:0046983">
    <property type="term" value="F:protein dimerization activity"/>
    <property type="evidence" value="ECO:0007669"/>
    <property type="project" value="InterPro"/>
</dbReference>
<evidence type="ECO:0000259" key="11">
    <source>
        <dbReference type="PROSITE" id="PS50822"/>
    </source>
</evidence>
<dbReference type="GO" id="GO:0003899">
    <property type="term" value="F:DNA-directed RNA polymerase activity"/>
    <property type="evidence" value="ECO:0007669"/>
    <property type="project" value="InterPro"/>
</dbReference>
<dbReference type="GO" id="GO:0031047">
    <property type="term" value="P:regulatory ncRNA-mediated gene silencing"/>
    <property type="evidence" value="ECO:0007669"/>
    <property type="project" value="UniProtKB-KW"/>
</dbReference>
<dbReference type="InterPro" id="IPR036603">
    <property type="entry name" value="RBP11-like"/>
</dbReference>
<dbReference type="Pfam" id="PF02170">
    <property type="entry name" value="PAZ"/>
    <property type="match status" value="1"/>
</dbReference>
<comment type="caution">
    <text evidence="12">The sequence shown here is derived from an EMBL/GenBank/DDBJ whole genome shotgun (WGS) entry which is preliminary data.</text>
</comment>
<dbReference type="Pfam" id="PF13656">
    <property type="entry name" value="RNA_pol_L_2"/>
    <property type="match status" value="1"/>
</dbReference>
<dbReference type="Pfam" id="PF16487">
    <property type="entry name" value="ArgoMid"/>
    <property type="match status" value="1"/>
</dbReference>
<feature type="compositionally biased region" description="Gly residues" evidence="9">
    <location>
        <begin position="8"/>
        <end position="25"/>
    </location>
</feature>
<evidence type="ECO:0000256" key="4">
    <source>
        <dbReference type="ARBA" id="ARBA00022478"/>
    </source>
</evidence>
<dbReference type="HAMAP" id="MF_00261">
    <property type="entry name" value="RNApol_arch_Rpo11"/>
    <property type="match status" value="1"/>
</dbReference>
<proteinExistence type="inferred from homology"/>
<keyword evidence="4" id="KW-0240">DNA-directed RNA polymerase</keyword>
<keyword evidence="6" id="KW-0804">Transcription</keyword>
<dbReference type="InterPro" id="IPR003100">
    <property type="entry name" value="PAZ_dom"/>
</dbReference>
<evidence type="ECO:0000256" key="9">
    <source>
        <dbReference type="SAM" id="MobiDB-lite"/>
    </source>
</evidence>
<evidence type="ECO:0000256" key="1">
    <source>
        <dbReference type="ARBA" id="ARBA00004123"/>
    </source>
</evidence>
<dbReference type="InterPro" id="IPR036085">
    <property type="entry name" value="PAZ_dom_sf"/>
</dbReference>
<dbReference type="InterPro" id="IPR032473">
    <property type="entry name" value="Argonaute_Mid_dom"/>
</dbReference>
<comment type="subcellular location">
    <subcellularLocation>
        <location evidence="1">Nucleus</location>
    </subcellularLocation>
</comment>
<dbReference type="InterPro" id="IPR036397">
    <property type="entry name" value="RNaseH_sf"/>
</dbReference>
<dbReference type="InterPro" id="IPR008193">
    <property type="entry name" value="RNA_pol_Rpb11_13-16kDa_CS"/>
</dbReference>
<feature type="region of interest" description="Disordered" evidence="9">
    <location>
        <begin position="1"/>
        <end position="140"/>
    </location>
</feature>
<dbReference type="PROSITE" id="PS50821">
    <property type="entry name" value="PAZ"/>
    <property type="match status" value="1"/>
</dbReference>
<dbReference type="SUPFAM" id="SSF101690">
    <property type="entry name" value="PAZ domain"/>
    <property type="match status" value="1"/>
</dbReference>
<dbReference type="Pfam" id="PF02171">
    <property type="entry name" value="Piwi"/>
    <property type="match status" value="1"/>
</dbReference>
<dbReference type="InterPro" id="IPR009025">
    <property type="entry name" value="RBP11-like_dimer"/>
</dbReference>
<evidence type="ECO:0000256" key="2">
    <source>
        <dbReference type="ARBA" id="ARBA00008201"/>
    </source>
</evidence>
<keyword evidence="5" id="KW-0943">RNA-mediated gene silencing</keyword>
<evidence type="ECO:0000256" key="7">
    <source>
        <dbReference type="ARBA" id="ARBA00023242"/>
    </source>
</evidence>
<comment type="similarity">
    <text evidence="2">Belongs to the argonaute family. Ago subfamily.</text>
</comment>
<dbReference type="Gene3D" id="3.30.420.10">
    <property type="entry name" value="Ribonuclease H-like superfamily/Ribonuclease H"/>
    <property type="match status" value="1"/>
</dbReference>
<dbReference type="InterPro" id="IPR012337">
    <property type="entry name" value="RNaseH-like_sf"/>
</dbReference>
<dbReference type="InterPro" id="IPR032474">
    <property type="entry name" value="Argonaute_N"/>
</dbReference>
<evidence type="ECO:0000313" key="13">
    <source>
        <dbReference type="Proteomes" id="UP000825729"/>
    </source>
</evidence>
<dbReference type="Gene3D" id="2.170.260.10">
    <property type="entry name" value="paz domain"/>
    <property type="match status" value="1"/>
</dbReference>
<evidence type="ECO:0000313" key="12">
    <source>
        <dbReference type="EMBL" id="KAG9439496.1"/>
    </source>
</evidence>
<dbReference type="InterPro" id="IPR014811">
    <property type="entry name" value="ArgoL1"/>
</dbReference>
<dbReference type="EMBL" id="JAINDJ010000008">
    <property type="protein sequence ID" value="KAG9439496.1"/>
    <property type="molecule type" value="Genomic_DNA"/>
</dbReference>
<dbReference type="Gene3D" id="3.30.1360.10">
    <property type="entry name" value="RNA polymerase, RBP11-like subunit"/>
    <property type="match status" value="1"/>
</dbReference>
<dbReference type="InterPro" id="IPR033898">
    <property type="entry name" value="RNAP_AC19"/>
</dbReference>
<dbReference type="SMART" id="SM00950">
    <property type="entry name" value="Piwi"/>
    <property type="match status" value="1"/>
</dbReference>
<dbReference type="CDD" id="cd04657">
    <property type="entry name" value="Piwi_ago-like"/>
    <property type="match status" value="1"/>
</dbReference>
<feature type="compositionally biased region" description="Polar residues" evidence="9">
    <location>
        <begin position="119"/>
        <end position="129"/>
    </location>
</feature>
<dbReference type="SMART" id="SM01163">
    <property type="entry name" value="DUF1785"/>
    <property type="match status" value="1"/>
</dbReference>
<dbReference type="GO" id="GO:0000428">
    <property type="term" value="C:DNA-directed RNA polymerase complex"/>
    <property type="evidence" value="ECO:0007669"/>
    <property type="project" value="UniProtKB-KW"/>
</dbReference>
<dbReference type="AlphaFoldDB" id="A0AAV7DVF4"/>
<evidence type="ECO:0000256" key="3">
    <source>
        <dbReference type="ARBA" id="ARBA00022079"/>
    </source>
</evidence>
<gene>
    <name evidence="12" type="ORF">H6P81_019661</name>
</gene>
<dbReference type="SUPFAM" id="SSF53098">
    <property type="entry name" value="Ribonuclease H-like"/>
    <property type="match status" value="1"/>
</dbReference>
<dbReference type="PROSITE" id="PS01154">
    <property type="entry name" value="RNA_POL_L_13KD"/>
    <property type="match status" value="1"/>
</dbReference>
<sequence length="1116" mass="125767">MENRAYRGRGGSSGHRGGRGSGRGVGNERMSVQRDYGSDRANQSGRGGSGPFPGGRSGWGGGVSFLDALRRGGEQDNKGTPQVGVSRGRDSGGGCGGSSALATNDVNQAAANISPKPEVSQSSKTQLKQDGQRVPVERPDDGGLIGVKQCKLQVNHFLVKYDPGSSILHYDIEIKRMIEAKPNISPKVSKPERLSVKNEYLRQKVPKGMSATAYDGEKNIYSAIPLLEGVFQFEVSKGEDDKSQTYSFTIKLVNQLELRGLQDYLKSFNPALPRPRDILQALDVVFKENLSRTRIQIGKSFYPKAEEKGCSLGRGIVALRGLQQSLKPTCQGLALCVDYSVNTFFKQLPVINFLEERLGMPFGNKKMSIVPSAMKNIEDQLKNLKVMVNHRKTSQKFVVRGLRELSAKSEKFFIDDPNDPNKKKMISMQEYYEWKYGKKIAYENLPCLDLSRNGRTNYVPMEFCELAEAQKYPKEELDKEQQKMFRSLALAKPYERKSHICHLVKAKDGPYSDEIFKYFKLGMDFNMTEATGRVLKQPGLKICDIEGNTTQFTPETNGQWNFVRRKVLDGKKVHGWGILDFSARSPKDAGRTWELGAFIKHLVQRCTELGICMKKEPLFIERSNMQVLENPRRLRSTLEKIQRGREEELQVLLCPMRECNPGYKTLKRICETELGLLTQCCRSNIASRLDGQYAVNVALKINMKMGGSNFELFNGLPGLSDNRRVMFIGADVNHPTGQDREIPSIAAITATLNWPAGNKYATRFRPQKHRTERILDLGIMCSELIETYAMVNKVKPEKIILFRDGVSESQFDMVLNEELTDIKSAICSEGYSPTITVVVAQKRHQTRFFLQNRNVEPGTLVATNIVHPFEFDFYLCSHHGILGTSKATHYHVLWDEHLFTSDQLQQIIYYLCYTHAPSTKPVSLVPPVYYADIVAYRGRQYHEDWIQSCPPASGASSQTNSVDLSGFPKSSKRALRREFRFSLQKKETGFNWAANFFFVFFFPSTKKSYAMEHGSTTDPSSSTFSLSDEDHTLANPLRYTLNQDSRVAFCGYSIPHPSENRVNIRVQTIGHPAKDVLKDALQDLMLICQHVRITFDKAVVDFGAGKALEKMEIEQK</sequence>
<feature type="compositionally biased region" description="Gly residues" evidence="9">
    <location>
        <begin position="45"/>
        <end position="63"/>
    </location>
</feature>
<dbReference type="CDD" id="cd07029">
    <property type="entry name" value="RNAP_I_III_AC19"/>
    <property type="match status" value="1"/>
</dbReference>
<organism evidence="12 13">
    <name type="scientific">Aristolochia fimbriata</name>
    <name type="common">White veined hardy Dutchman's pipe vine</name>
    <dbReference type="NCBI Taxonomy" id="158543"/>
    <lineage>
        <taxon>Eukaryota</taxon>
        <taxon>Viridiplantae</taxon>
        <taxon>Streptophyta</taxon>
        <taxon>Embryophyta</taxon>
        <taxon>Tracheophyta</taxon>
        <taxon>Spermatophyta</taxon>
        <taxon>Magnoliopsida</taxon>
        <taxon>Magnoliidae</taxon>
        <taxon>Piperales</taxon>
        <taxon>Aristolochiaceae</taxon>
        <taxon>Aristolochia</taxon>
    </lineage>
</organism>
<feature type="domain" description="PAZ" evidence="10">
    <location>
        <begin position="349"/>
        <end position="468"/>
    </location>
</feature>
<dbReference type="PROSITE" id="PS50822">
    <property type="entry name" value="PIWI"/>
    <property type="match status" value="1"/>
</dbReference>
<dbReference type="CDD" id="cd02846">
    <property type="entry name" value="PAZ_argonaute_like"/>
    <property type="match status" value="1"/>
</dbReference>
<dbReference type="GO" id="GO:0003677">
    <property type="term" value="F:DNA binding"/>
    <property type="evidence" value="ECO:0007669"/>
    <property type="project" value="InterPro"/>
</dbReference>
<evidence type="ECO:0000256" key="6">
    <source>
        <dbReference type="ARBA" id="ARBA00023163"/>
    </source>
</evidence>
<evidence type="ECO:0000256" key="5">
    <source>
        <dbReference type="ARBA" id="ARBA00023158"/>
    </source>
</evidence>